<dbReference type="Proteomes" id="UP001187192">
    <property type="component" value="Unassembled WGS sequence"/>
</dbReference>
<dbReference type="SUPFAM" id="SSF101936">
    <property type="entry name" value="DNA-binding pseudobarrel domain"/>
    <property type="match status" value="1"/>
</dbReference>
<keyword evidence="5" id="KW-0539">Nucleus</keyword>
<dbReference type="GO" id="GO:0005634">
    <property type="term" value="C:nucleus"/>
    <property type="evidence" value="ECO:0007669"/>
    <property type="project" value="UniProtKB-SubCell"/>
</dbReference>
<keyword evidence="8" id="KW-1185">Reference proteome</keyword>
<sequence length="108" mass="12312">MLGAGSLLLKNGGVKLSHSLAKTVKNGEDRHEIELWAVDGVGMFWEFRCAVRQQERYKKPVLQSDGWLKFVNYKGLVAGDVVILKTIENQFRGTRFMPRALKYDTARQ</sequence>
<evidence type="ECO:0000256" key="5">
    <source>
        <dbReference type="ARBA" id="ARBA00023242"/>
    </source>
</evidence>
<evidence type="ECO:0000313" key="7">
    <source>
        <dbReference type="EMBL" id="GMN42152.1"/>
    </source>
</evidence>
<dbReference type="InterPro" id="IPR003340">
    <property type="entry name" value="B3_DNA-bd"/>
</dbReference>
<evidence type="ECO:0000256" key="3">
    <source>
        <dbReference type="ARBA" id="ARBA00023125"/>
    </source>
</evidence>
<accession>A0AA87ZX21</accession>
<evidence type="ECO:0000259" key="6">
    <source>
        <dbReference type="Pfam" id="PF02362"/>
    </source>
</evidence>
<dbReference type="Gene3D" id="2.40.330.10">
    <property type="entry name" value="DNA-binding pseudobarrel domain"/>
    <property type="match status" value="1"/>
</dbReference>
<proteinExistence type="predicted"/>
<evidence type="ECO:0000313" key="8">
    <source>
        <dbReference type="Proteomes" id="UP001187192"/>
    </source>
</evidence>
<evidence type="ECO:0000256" key="4">
    <source>
        <dbReference type="ARBA" id="ARBA00023163"/>
    </source>
</evidence>
<keyword evidence="2" id="KW-0805">Transcription regulation</keyword>
<name>A0AA87ZX21_FICCA</name>
<feature type="domain" description="TF-B3" evidence="6">
    <location>
        <begin position="9"/>
        <end position="90"/>
    </location>
</feature>
<dbReference type="AlphaFoldDB" id="A0AA87ZX21"/>
<comment type="caution">
    <text evidence="7">The sequence shown here is derived from an EMBL/GenBank/DDBJ whole genome shotgun (WGS) entry which is preliminary data.</text>
</comment>
<evidence type="ECO:0000256" key="2">
    <source>
        <dbReference type="ARBA" id="ARBA00023015"/>
    </source>
</evidence>
<dbReference type="CDD" id="cd10017">
    <property type="entry name" value="B3_DNA"/>
    <property type="match status" value="1"/>
</dbReference>
<keyword evidence="3" id="KW-0238">DNA-binding</keyword>
<keyword evidence="4" id="KW-0804">Transcription</keyword>
<dbReference type="EMBL" id="BTGU01000014">
    <property type="protein sequence ID" value="GMN42152.1"/>
    <property type="molecule type" value="Genomic_DNA"/>
</dbReference>
<comment type="subcellular location">
    <subcellularLocation>
        <location evidence="1">Nucleus</location>
    </subcellularLocation>
</comment>
<dbReference type="Pfam" id="PF02362">
    <property type="entry name" value="B3"/>
    <property type="match status" value="1"/>
</dbReference>
<reference evidence="7" key="1">
    <citation type="submission" date="2023-07" db="EMBL/GenBank/DDBJ databases">
        <title>draft genome sequence of fig (Ficus carica).</title>
        <authorList>
            <person name="Takahashi T."/>
            <person name="Nishimura K."/>
        </authorList>
    </citation>
    <scope>NUCLEOTIDE SEQUENCE</scope>
</reference>
<protein>
    <recommendedName>
        <fullName evidence="6">TF-B3 domain-containing protein</fullName>
    </recommendedName>
</protein>
<evidence type="ECO:0000256" key="1">
    <source>
        <dbReference type="ARBA" id="ARBA00004123"/>
    </source>
</evidence>
<organism evidence="7 8">
    <name type="scientific">Ficus carica</name>
    <name type="common">Common fig</name>
    <dbReference type="NCBI Taxonomy" id="3494"/>
    <lineage>
        <taxon>Eukaryota</taxon>
        <taxon>Viridiplantae</taxon>
        <taxon>Streptophyta</taxon>
        <taxon>Embryophyta</taxon>
        <taxon>Tracheophyta</taxon>
        <taxon>Spermatophyta</taxon>
        <taxon>Magnoliopsida</taxon>
        <taxon>eudicotyledons</taxon>
        <taxon>Gunneridae</taxon>
        <taxon>Pentapetalae</taxon>
        <taxon>rosids</taxon>
        <taxon>fabids</taxon>
        <taxon>Rosales</taxon>
        <taxon>Moraceae</taxon>
        <taxon>Ficeae</taxon>
        <taxon>Ficus</taxon>
    </lineage>
</organism>
<gene>
    <name evidence="7" type="ORF">TIFTF001_011369</name>
</gene>
<dbReference type="InterPro" id="IPR015300">
    <property type="entry name" value="DNA-bd_pseudobarrel_sf"/>
</dbReference>
<dbReference type="GO" id="GO:0003677">
    <property type="term" value="F:DNA binding"/>
    <property type="evidence" value="ECO:0007669"/>
    <property type="project" value="UniProtKB-KW"/>
</dbReference>